<comment type="caution">
    <text evidence="4">The sequence shown here is derived from an EMBL/GenBank/DDBJ whole genome shotgun (WGS) entry which is preliminary data.</text>
</comment>
<protein>
    <recommendedName>
        <fullName evidence="3">VWFD domain-containing protein</fullName>
    </recommendedName>
</protein>
<dbReference type="EMBL" id="CAKOGP040001914">
    <property type="protein sequence ID" value="CAJ1956425.1"/>
    <property type="molecule type" value="Genomic_DNA"/>
</dbReference>
<proteinExistence type="predicted"/>
<keyword evidence="2" id="KW-0732">Signal</keyword>
<evidence type="ECO:0000256" key="1">
    <source>
        <dbReference type="SAM" id="MobiDB-lite"/>
    </source>
</evidence>
<dbReference type="PROSITE" id="PS51233">
    <property type="entry name" value="VWFD"/>
    <property type="match status" value="1"/>
</dbReference>
<evidence type="ECO:0000259" key="3">
    <source>
        <dbReference type="PROSITE" id="PS51233"/>
    </source>
</evidence>
<evidence type="ECO:0000313" key="5">
    <source>
        <dbReference type="Proteomes" id="UP001295423"/>
    </source>
</evidence>
<dbReference type="AlphaFoldDB" id="A0AAD2FY80"/>
<name>A0AAD2FY80_9STRA</name>
<evidence type="ECO:0000256" key="2">
    <source>
        <dbReference type="SAM" id="SignalP"/>
    </source>
</evidence>
<feature type="region of interest" description="Disordered" evidence="1">
    <location>
        <begin position="15"/>
        <end position="185"/>
    </location>
</feature>
<feature type="chain" id="PRO_5042160409" description="VWFD domain-containing protein" evidence="2">
    <location>
        <begin position="17"/>
        <end position="755"/>
    </location>
</feature>
<dbReference type="InterPro" id="IPR001846">
    <property type="entry name" value="VWF_type-D"/>
</dbReference>
<reference evidence="4" key="1">
    <citation type="submission" date="2023-08" db="EMBL/GenBank/DDBJ databases">
        <authorList>
            <person name="Audoor S."/>
            <person name="Bilcke G."/>
        </authorList>
    </citation>
    <scope>NUCLEOTIDE SEQUENCE</scope>
</reference>
<organism evidence="4 5">
    <name type="scientific">Cylindrotheca closterium</name>
    <dbReference type="NCBI Taxonomy" id="2856"/>
    <lineage>
        <taxon>Eukaryota</taxon>
        <taxon>Sar</taxon>
        <taxon>Stramenopiles</taxon>
        <taxon>Ochrophyta</taxon>
        <taxon>Bacillariophyta</taxon>
        <taxon>Bacillariophyceae</taxon>
        <taxon>Bacillariophycidae</taxon>
        <taxon>Bacillariales</taxon>
        <taxon>Bacillariaceae</taxon>
        <taxon>Cylindrotheca</taxon>
    </lineage>
</organism>
<evidence type="ECO:0000313" key="4">
    <source>
        <dbReference type="EMBL" id="CAJ1956425.1"/>
    </source>
</evidence>
<feature type="domain" description="VWFD" evidence="3">
    <location>
        <begin position="499"/>
        <end position="685"/>
    </location>
</feature>
<gene>
    <name evidence="4" type="ORF">CYCCA115_LOCUS16227</name>
</gene>
<feature type="compositionally biased region" description="Low complexity" evidence="1">
    <location>
        <begin position="157"/>
        <end position="183"/>
    </location>
</feature>
<feature type="signal peptide" evidence="2">
    <location>
        <begin position="1"/>
        <end position="16"/>
    </location>
</feature>
<keyword evidence="5" id="KW-1185">Reference proteome</keyword>
<accession>A0AAD2FY80</accession>
<sequence length="755" mass="82887">MRLSSSLLLLAVGASAQFSFPPPPGDTTTTDPTESFSLTGPPPPGDTTTTDTTESFSLTGPPPPGDTTTTDTTESFSLTGPPPPVDTTTTESFSLTGPPPPGDTTTTDTTGSFSLTGAPPPGDTTTTETTDSFSLTGPPPPGDTDGDSFSFPPPPGDTAGDGSTTTDSTSISDPSLLSPPDTSNYYFPNKHEKPFGYKYHGEEKCAIINIAMDESGSMVTEQQFMRDRAVNKMVRFLNGNKHQFDKVFVCSNGFGNNPGGNPDADPEDGYRHLGCSLGYDRTILQWSYWNEGRNEDGYAATIKSINNVPEVIGGVNITSTCRTAALNMILVTDEDRDAVTEVTKDDVRQRLTETGYIYNIVVNVFIKNDAANIIGMRYNYNATDYPRLTMPILDRETGTFRFYGGGDIPNEIFSAKMEDGVIHGEYVEEMDPSLLYKELMTNGHGHTIEDYGEIIEGTKGTIFSIRTMRKGTRGDVPGLSDAFANALVDIKICEMTRCRDPEIGGDPHITTWKNEHYEFHGQCDLVLAKDPKWGGGLGLDVHIRTKIVRYWSYIQAAAIRIGDDILEVEGGTEMNTEPKFWVNFEYLGDLTTFAGFPVTQDSNKIHRRSYTIDLDSKYKGKKIVIDLYREFVRVKLDGGLETFGNTIGLLGDPRSGALLGRDEHTEFNDYVDFGNEWQVLPADGMLFHETSHPHFPERCIEPEDPQGERRRRLDESSITIEQAEAACASLKDPLSIKDCIYDVVATQDLDMIGAF</sequence>
<dbReference type="Proteomes" id="UP001295423">
    <property type="component" value="Unassembled WGS sequence"/>
</dbReference>